<feature type="compositionally biased region" description="Low complexity" evidence="5">
    <location>
        <begin position="115"/>
        <end position="131"/>
    </location>
</feature>
<feature type="compositionally biased region" description="Pro residues" evidence="5">
    <location>
        <begin position="1137"/>
        <end position="1147"/>
    </location>
</feature>
<dbReference type="InterPro" id="IPR045120">
    <property type="entry name" value="Suco/Slp1-like"/>
</dbReference>
<evidence type="ECO:0000256" key="7">
    <source>
        <dbReference type="SAM" id="SignalP"/>
    </source>
</evidence>
<feature type="region of interest" description="Disordered" evidence="5">
    <location>
        <begin position="1093"/>
        <end position="1150"/>
    </location>
</feature>
<keyword evidence="7" id="KW-0732">Signal</keyword>
<dbReference type="PROSITE" id="PS51469">
    <property type="entry name" value="SUN"/>
    <property type="match status" value="1"/>
</dbReference>
<feature type="compositionally biased region" description="Basic and acidic residues" evidence="5">
    <location>
        <begin position="549"/>
        <end position="558"/>
    </location>
</feature>
<evidence type="ECO:0000259" key="8">
    <source>
        <dbReference type="PROSITE" id="PS51469"/>
    </source>
</evidence>
<comment type="subcellular location">
    <subcellularLocation>
        <location evidence="1">Endomembrane system</location>
    </subcellularLocation>
</comment>
<feature type="compositionally biased region" description="Polar residues" evidence="5">
    <location>
        <begin position="1107"/>
        <end position="1117"/>
    </location>
</feature>
<evidence type="ECO:0000313" key="9">
    <source>
        <dbReference type="EMBL" id="THD22482.1"/>
    </source>
</evidence>
<dbReference type="PANTHER" id="PTHR12953:SF0">
    <property type="entry name" value="SUN DOMAIN-CONTAINING OSSIFICATION FACTOR"/>
    <property type="match status" value="1"/>
</dbReference>
<feature type="signal peptide" evidence="7">
    <location>
        <begin position="1"/>
        <end position="21"/>
    </location>
</feature>
<feature type="region of interest" description="Disordered" evidence="5">
    <location>
        <begin position="275"/>
        <end position="294"/>
    </location>
</feature>
<dbReference type="GO" id="GO:0016020">
    <property type="term" value="C:membrane"/>
    <property type="evidence" value="ECO:0007669"/>
    <property type="project" value="InterPro"/>
</dbReference>
<feature type="compositionally biased region" description="Low complexity" evidence="5">
    <location>
        <begin position="197"/>
        <end position="210"/>
    </location>
</feature>
<keyword evidence="2 6" id="KW-0812">Transmembrane</keyword>
<comment type="caution">
    <text evidence="9">The sequence shown here is derived from an EMBL/GenBank/DDBJ whole genome shotgun (WGS) entry which is preliminary data.</text>
</comment>
<feature type="compositionally biased region" description="Polar residues" evidence="5">
    <location>
        <begin position="626"/>
        <end position="637"/>
    </location>
</feature>
<dbReference type="Proteomes" id="UP000230066">
    <property type="component" value="Unassembled WGS sequence"/>
</dbReference>
<feature type="compositionally biased region" description="Basic and acidic residues" evidence="5">
    <location>
        <begin position="93"/>
        <end position="103"/>
    </location>
</feature>
<dbReference type="Pfam" id="PF07738">
    <property type="entry name" value="Sad1_UNC"/>
    <property type="match status" value="1"/>
</dbReference>
<evidence type="ECO:0000313" key="10">
    <source>
        <dbReference type="Proteomes" id="UP000230066"/>
    </source>
</evidence>
<proteinExistence type="predicted"/>
<feature type="compositionally biased region" description="Low complexity" evidence="5">
    <location>
        <begin position="1095"/>
        <end position="1106"/>
    </location>
</feature>
<name>A0A4E0RWU9_FASHE</name>
<evidence type="ECO:0000256" key="2">
    <source>
        <dbReference type="ARBA" id="ARBA00022692"/>
    </source>
</evidence>
<feature type="region of interest" description="Disordered" evidence="5">
    <location>
        <begin position="151"/>
        <end position="247"/>
    </location>
</feature>
<feature type="chain" id="PRO_5020023870" evidence="7">
    <location>
        <begin position="22"/>
        <end position="1505"/>
    </location>
</feature>
<organism evidence="9 10">
    <name type="scientific">Fasciola hepatica</name>
    <name type="common">Liver fluke</name>
    <dbReference type="NCBI Taxonomy" id="6192"/>
    <lineage>
        <taxon>Eukaryota</taxon>
        <taxon>Metazoa</taxon>
        <taxon>Spiralia</taxon>
        <taxon>Lophotrochozoa</taxon>
        <taxon>Platyhelminthes</taxon>
        <taxon>Trematoda</taxon>
        <taxon>Digenea</taxon>
        <taxon>Plagiorchiida</taxon>
        <taxon>Echinostomata</taxon>
        <taxon>Echinostomatoidea</taxon>
        <taxon>Fasciolidae</taxon>
        <taxon>Fasciola</taxon>
    </lineage>
</organism>
<evidence type="ECO:0000256" key="3">
    <source>
        <dbReference type="ARBA" id="ARBA00022989"/>
    </source>
</evidence>
<feature type="compositionally biased region" description="Polar residues" evidence="5">
    <location>
        <begin position="657"/>
        <end position="669"/>
    </location>
</feature>
<feature type="region of interest" description="Disordered" evidence="5">
    <location>
        <begin position="93"/>
        <end position="132"/>
    </location>
</feature>
<reference evidence="9" key="1">
    <citation type="submission" date="2019-03" db="EMBL/GenBank/DDBJ databases">
        <title>Improved annotation for the trematode Fasciola hepatica.</title>
        <authorList>
            <person name="Choi Y.-J."/>
            <person name="Martin J."/>
            <person name="Mitreva M."/>
        </authorList>
    </citation>
    <scope>NUCLEOTIDE SEQUENCE [LARGE SCALE GENOMIC DNA]</scope>
</reference>
<accession>A0A4E0RWU9</accession>
<dbReference type="GO" id="GO:0005737">
    <property type="term" value="C:cytoplasm"/>
    <property type="evidence" value="ECO:0007669"/>
    <property type="project" value="TreeGrafter"/>
</dbReference>
<dbReference type="InterPro" id="IPR012919">
    <property type="entry name" value="SUN_dom"/>
</dbReference>
<dbReference type="GO" id="GO:0012505">
    <property type="term" value="C:endomembrane system"/>
    <property type="evidence" value="ECO:0007669"/>
    <property type="project" value="UniProtKB-SubCell"/>
</dbReference>
<feature type="transmembrane region" description="Helical" evidence="6">
    <location>
        <begin position="1311"/>
        <end position="1333"/>
    </location>
</feature>
<evidence type="ECO:0000256" key="6">
    <source>
        <dbReference type="SAM" id="Phobius"/>
    </source>
</evidence>
<feature type="domain" description="SUN" evidence="8">
    <location>
        <begin position="292"/>
        <end position="444"/>
    </location>
</feature>
<feature type="region of interest" description="Disordered" evidence="5">
    <location>
        <begin position="1217"/>
        <end position="1237"/>
    </location>
</feature>
<keyword evidence="3 6" id="KW-1133">Transmembrane helix</keyword>
<feature type="compositionally biased region" description="Low complexity" evidence="5">
    <location>
        <begin position="682"/>
        <end position="691"/>
    </location>
</feature>
<feature type="compositionally biased region" description="Basic and acidic residues" evidence="5">
    <location>
        <begin position="513"/>
        <end position="527"/>
    </location>
</feature>
<feature type="region of interest" description="Disordered" evidence="5">
    <location>
        <begin position="946"/>
        <end position="973"/>
    </location>
</feature>
<feature type="compositionally biased region" description="Polar residues" evidence="5">
    <location>
        <begin position="181"/>
        <end position="190"/>
    </location>
</feature>
<evidence type="ECO:0000256" key="1">
    <source>
        <dbReference type="ARBA" id="ARBA00004308"/>
    </source>
</evidence>
<dbReference type="PANTHER" id="PTHR12953">
    <property type="entry name" value="MEMBRANE PROTEIN CH1 RELATED"/>
    <property type="match status" value="1"/>
</dbReference>
<protein>
    <submittedName>
        <fullName evidence="9">SUN domain-containing ossification factor</fullName>
    </submittedName>
</protein>
<feature type="compositionally biased region" description="Low complexity" evidence="5">
    <location>
        <begin position="1123"/>
        <end position="1136"/>
    </location>
</feature>
<feature type="compositionally biased region" description="Polar residues" evidence="5">
    <location>
        <begin position="211"/>
        <end position="222"/>
    </location>
</feature>
<evidence type="ECO:0000256" key="5">
    <source>
        <dbReference type="SAM" id="MobiDB-lite"/>
    </source>
</evidence>
<feature type="compositionally biased region" description="Low complexity" evidence="5">
    <location>
        <begin position="1221"/>
        <end position="1237"/>
    </location>
</feature>
<keyword evidence="4 6" id="KW-0472">Membrane</keyword>
<feature type="region of interest" description="Disordered" evidence="5">
    <location>
        <begin position="601"/>
        <end position="691"/>
    </location>
</feature>
<dbReference type="GO" id="GO:0034975">
    <property type="term" value="P:protein folding in endoplasmic reticulum"/>
    <property type="evidence" value="ECO:0007669"/>
    <property type="project" value="TreeGrafter"/>
</dbReference>
<keyword evidence="10" id="KW-1185">Reference proteome</keyword>
<evidence type="ECO:0000256" key="4">
    <source>
        <dbReference type="ARBA" id="ARBA00023136"/>
    </source>
</evidence>
<dbReference type="EMBL" id="JXXN02002734">
    <property type="protein sequence ID" value="THD22482.1"/>
    <property type="molecule type" value="Genomic_DNA"/>
</dbReference>
<gene>
    <name evidence="9" type="ORF">D915_006320</name>
</gene>
<feature type="region of interest" description="Disordered" evidence="5">
    <location>
        <begin position="480"/>
        <end position="560"/>
    </location>
</feature>
<sequence>MTFRLSLSLLIIIICILYILSTTTLETDTCSTNKKFIVPSNPDSGSLVTNPELQASNRPNLNGQDTIVSFDVATAPLQSAWAKSESISVRDAAKASHQIHVDESPGAPSASETGSTSSDPDPTLSLPPLDDAAVGGMEQHQIPTFNEFHAMLSENGDPKPLKGGSNNGHTRVPTVREEKQSSSPSQTSHLNPPVPPESGSASSSQLGLSPDQQTANSHNTDVPATPGYGGLSHASDSPGVTNPDIESVDSQAGRLDEVKLNAVPDPEISLSGEIESGEQQLRSQQQQQYNHHSQQMATDRSVTLRRNVASVACGAKLLESSPAMKNAEAVLNSNNDEYMNVPCSSEKWFIIEVCEPVQLRMIELANYELFSSRVKSFNVFVSDRFPAKSWELVGRFVARDIKGLQNFHVSGDKLIKYVKFELLEQYGSEHYCPLTMIRLFGLVSDDLDEDDDEVEAQVAAAAARVGGQKLDVVQPGDVATGNGIAEVDSTNQSSTDAPGPVGETDQSVLNNRPKTEELSKADPHDMIVESLLTSGTESPVADPRLITRPKPDHSRADAVDPSVVPIRQGGVADDPDISIPIINKPDSTIVDTVLAHIPSEKPKHCQSTGADPCPVIGDSGELEKSSPGTSSVSSLNPETVEPHRPPLEVTGRDPVTSLRSDQQGTNTLPPGSRASKPATDESSSSDVPVISNSVPADEYISSKSSRGTFFQSVKGILYLIYVLPQLPCLKFIAEEVEVNLSQVPICSRHLEAVASLQIYGLLNTSCQTDPLQSSPQIRAGLLLSQLDKSKQLGVTQLERCLFYLYNLTQPTDLNAVSAITPDSSLHAGVELTLSFSQLRLKQYPGLWSCLDASKRLDLVLNQSPDRDAKFRYSISRLFIAFQYRERLHARSNPRFLSTGTNSARDLTIFTNGLGELQQFDPLWHILSSNSMQWISQCPKIPEFLLTTEAPDPESPPSPLTGLGRQSGETSSDRIQSLPLSVKLNVNHSPSHSWVSPPGATREEIVVPAALTGSRKDTLLMRLNNRVRLLERNVSVSMRYLEELSQSYRRQMERLSRSFNLTAAWLKATQQGAAERDQLQQCKYDAELRPDHLRKSISLSSPTSSPTNVNDSAELSDQSHSHSLHPAASSSTLLPATTAPPLPPPPPAFDAALDWTATYGPWAQIEDEWLDEDGVVETEDEDSMVDSDYVRTSHNYRQQSIVSRNRYDGRMIDPVSRDGVFSSTSAPKSPISGSSSRSVAASYGSPSAHISDSPGGYMHQTYIDEVTLFSTLLDWLQLITSWFSTPWSYISLVLPNHWMPRIIPLSNNTIGMIYMALLHLMFAVLSHLLIYWTWLRPCSRKFQSGLLALPSSSYSSPPSVQYKAQPYTDHHVSEYPVPRKRKDNPVRSFTQFPNWDRTLPAEQHANKSRGSHRLVDTLDPNDAVIVGLTNRPSMCSQKAVSNHLNLATKSVEWDASVPIARSAPSTPHVTRTPFSFPVSGPPVDFSLCGSRKIVKPTSVVATAHLG</sequence>